<feature type="region of interest" description="Disordered" evidence="5">
    <location>
        <begin position="397"/>
        <end position="766"/>
    </location>
</feature>
<dbReference type="GO" id="GO:0005524">
    <property type="term" value="F:ATP binding"/>
    <property type="evidence" value="ECO:0007669"/>
    <property type="project" value="UniProtKB-KW"/>
</dbReference>
<evidence type="ECO:0000256" key="2">
    <source>
        <dbReference type="ARBA" id="ARBA00022741"/>
    </source>
</evidence>
<dbReference type="Gene3D" id="1.10.510.10">
    <property type="entry name" value="Transferase(Phosphotransferase) domain 1"/>
    <property type="match status" value="1"/>
</dbReference>
<feature type="compositionally biased region" description="Polar residues" evidence="5">
    <location>
        <begin position="745"/>
        <end position="759"/>
    </location>
</feature>
<evidence type="ECO:0000313" key="8">
    <source>
        <dbReference type="EMBL" id="NBC40505.1"/>
    </source>
</evidence>
<evidence type="ECO:0000256" key="3">
    <source>
        <dbReference type="ARBA" id="ARBA00022777"/>
    </source>
</evidence>
<comment type="caution">
    <text evidence="8">The sequence shown here is derived from an EMBL/GenBank/DDBJ whole genome shotgun (WGS) entry which is preliminary data.</text>
</comment>
<dbReference type="PROSITE" id="PS50011">
    <property type="entry name" value="PROTEIN_KINASE_DOM"/>
    <property type="match status" value="1"/>
</dbReference>
<dbReference type="Pfam" id="PF03781">
    <property type="entry name" value="FGE-sulfatase"/>
    <property type="match status" value="1"/>
</dbReference>
<dbReference type="EMBL" id="JAAAPK010000003">
    <property type="protein sequence ID" value="NBC40505.1"/>
    <property type="molecule type" value="Genomic_DNA"/>
</dbReference>
<dbReference type="SMART" id="SM00220">
    <property type="entry name" value="S_TKc"/>
    <property type="match status" value="1"/>
</dbReference>
<proteinExistence type="predicted"/>
<name>A0A7X4Y7T5_9BACT</name>
<dbReference type="Gene3D" id="3.30.200.20">
    <property type="entry name" value="Phosphorylase Kinase, domain 1"/>
    <property type="match status" value="1"/>
</dbReference>
<dbReference type="PANTHER" id="PTHR43289:SF6">
    <property type="entry name" value="SERINE_THREONINE-PROTEIN KINASE NEKL-3"/>
    <property type="match status" value="1"/>
</dbReference>
<evidence type="ECO:0000256" key="6">
    <source>
        <dbReference type="SAM" id="Phobius"/>
    </source>
</evidence>
<organism evidence="8 9">
    <name type="scientific">Corallococcus exiguus</name>
    <dbReference type="NCBI Taxonomy" id="83462"/>
    <lineage>
        <taxon>Bacteria</taxon>
        <taxon>Pseudomonadati</taxon>
        <taxon>Myxococcota</taxon>
        <taxon>Myxococcia</taxon>
        <taxon>Myxococcales</taxon>
        <taxon>Cystobacterineae</taxon>
        <taxon>Myxococcaceae</taxon>
        <taxon>Corallococcus</taxon>
    </lineage>
</organism>
<feature type="compositionally biased region" description="Gly residues" evidence="5">
    <location>
        <begin position="624"/>
        <end position="634"/>
    </location>
</feature>
<feature type="compositionally biased region" description="Low complexity" evidence="5">
    <location>
        <begin position="570"/>
        <end position="584"/>
    </location>
</feature>
<dbReference type="AlphaFoldDB" id="A0A7X4Y7T5"/>
<keyword evidence="6" id="KW-0472">Membrane</keyword>
<dbReference type="RefSeq" id="WP_139919649.1">
    <property type="nucleotide sequence ID" value="NZ_CBCSLE010000067.1"/>
</dbReference>
<dbReference type="InterPro" id="IPR016187">
    <property type="entry name" value="CTDL_fold"/>
</dbReference>
<gene>
    <name evidence="8" type="ORF">GTZ93_11780</name>
</gene>
<dbReference type="Proteomes" id="UP000537825">
    <property type="component" value="Unassembled WGS sequence"/>
</dbReference>
<dbReference type="CDD" id="cd14014">
    <property type="entry name" value="STKc_PknB_like"/>
    <property type="match status" value="1"/>
</dbReference>
<keyword evidence="1" id="KW-0808">Transferase</keyword>
<keyword evidence="9" id="KW-1185">Reference proteome</keyword>
<dbReference type="InterPro" id="IPR005532">
    <property type="entry name" value="SUMF_dom"/>
</dbReference>
<feature type="compositionally biased region" description="Basic and acidic residues" evidence="5">
    <location>
        <begin position="532"/>
        <end position="546"/>
    </location>
</feature>
<feature type="compositionally biased region" description="Low complexity" evidence="5">
    <location>
        <begin position="481"/>
        <end position="494"/>
    </location>
</feature>
<feature type="region of interest" description="Disordered" evidence="5">
    <location>
        <begin position="340"/>
        <end position="371"/>
    </location>
</feature>
<dbReference type="InterPro" id="IPR042095">
    <property type="entry name" value="SUMF_sf"/>
</dbReference>
<dbReference type="Gene3D" id="3.90.1580.10">
    <property type="entry name" value="paralog of FGE (formylglycine-generating enzyme)"/>
    <property type="match status" value="1"/>
</dbReference>
<protein>
    <submittedName>
        <fullName evidence="8">SUMF1/EgtB/PvdO family nonheme iron enzyme</fullName>
    </submittedName>
</protein>
<evidence type="ECO:0000256" key="4">
    <source>
        <dbReference type="ARBA" id="ARBA00022840"/>
    </source>
</evidence>
<evidence type="ECO:0000256" key="1">
    <source>
        <dbReference type="ARBA" id="ARBA00022679"/>
    </source>
</evidence>
<dbReference type="GO" id="GO:0004674">
    <property type="term" value="F:protein serine/threonine kinase activity"/>
    <property type="evidence" value="ECO:0007669"/>
    <property type="project" value="TreeGrafter"/>
</dbReference>
<dbReference type="SUPFAM" id="SSF56112">
    <property type="entry name" value="Protein kinase-like (PK-like)"/>
    <property type="match status" value="1"/>
</dbReference>
<feature type="compositionally biased region" description="Basic and acidic residues" evidence="5">
    <location>
        <begin position="555"/>
        <end position="569"/>
    </location>
</feature>
<dbReference type="InterPro" id="IPR000719">
    <property type="entry name" value="Prot_kinase_dom"/>
</dbReference>
<dbReference type="PANTHER" id="PTHR43289">
    <property type="entry name" value="MITOGEN-ACTIVATED PROTEIN KINASE KINASE KINASE 20-RELATED"/>
    <property type="match status" value="1"/>
</dbReference>
<feature type="compositionally biased region" description="Low complexity" evidence="5">
    <location>
        <begin position="668"/>
        <end position="683"/>
    </location>
</feature>
<accession>A0A7X4Y7T5</accession>
<dbReference type="Pfam" id="PF00069">
    <property type="entry name" value="Pkinase"/>
    <property type="match status" value="1"/>
</dbReference>
<dbReference type="InterPro" id="IPR011009">
    <property type="entry name" value="Kinase-like_dom_sf"/>
</dbReference>
<feature type="transmembrane region" description="Helical" evidence="6">
    <location>
        <begin position="771"/>
        <end position="793"/>
    </location>
</feature>
<feature type="compositionally biased region" description="Low complexity" evidence="5">
    <location>
        <begin position="635"/>
        <end position="650"/>
    </location>
</feature>
<keyword evidence="6" id="KW-0812">Transmembrane</keyword>
<feature type="compositionally biased region" description="Low complexity" evidence="5">
    <location>
        <begin position="410"/>
        <end position="423"/>
    </location>
</feature>
<feature type="compositionally biased region" description="Low complexity" evidence="5">
    <location>
        <begin position="694"/>
        <end position="713"/>
    </location>
</feature>
<keyword evidence="6" id="KW-1133">Transmembrane helix</keyword>
<reference evidence="8 9" key="1">
    <citation type="submission" date="2020-01" db="EMBL/GenBank/DDBJ databases">
        <title>The draft genome sequence of Corallococcus exiguus DSM 14696.</title>
        <authorList>
            <person name="Zhang X."/>
            <person name="Zhu H."/>
        </authorList>
    </citation>
    <scope>NUCLEOTIDE SEQUENCE [LARGE SCALE GENOMIC DNA]</scope>
    <source>
        <strain evidence="8 9">DSM 14696</strain>
    </source>
</reference>
<evidence type="ECO:0000259" key="7">
    <source>
        <dbReference type="PROSITE" id="PS50011"/>
    </source>
</evidence>
<sequence>MLCYRCGSHVPDTSETCATCGQKFDAAARQAAGAARKRGTEGAPYKPGDVVADRYAIQEVVGAGPLGFVFRAQDQAIDVEVALKVIQPRLVQQPEERTQFALSMRVGKKLNHPNLVRVYEEGVDGDRPFFTMQLLEGLSLRRMMEQRAAKGQLFTLKEVEPLLAQMAAALDGAHRFGPHSDVKPENVFVLPDLLKVSDYGLGLAVPHLPFVQAQKGHRAAAYIAPEYVNGAELDTRMDVYSLGVLMGEMVTGLLPEDGGVPEVSVRHPDLPPAFESLYRRALNVNPLARPKSGGDLHAEFAALVHRHPAAASRQRAMPASGALPPSAVAARAANKPLPPVPTGMMPVASAPTPAAPIPAVDDSPPPDATQPLDAATLAAILGSNAQALDYITGPEARSVSDAATQQEMRAVAPAGRKGAEAAAQDPRLLGQAPDGATQQEVRAASRPADEPRAAPAKAAEPVMRIFAKAEEPSFPADPRGARSAEGASEARSSARGGGESSSSDVRSNGRGEASSGDLRSGRGEASSGDLRSNGRGEASSDGRSGRGEASSGDGRSGRGESSSDGRSGRGESSSGNLGSNGRGEAASGEGRSNGRGEAAAGDARSNGRGEAALSDERSGRGESSSGGGRSGRGGEASSDSRSSNRNADASATESRSGRNSDDDEPSESRSSSRGGRNPRASGAVSSVNSRGSDPSGPRAPRASAAQGAVRASGVHGENSTGGRSRKGEPPPEVSGVRSSARRLPPSTSGLHTLPTTRATQAKPVRSGPSSMVWMIILAVAGIALGAGGGYLYLRLRQAQAAKNSPTPATPGTAAAGDGILATGSCPAGMRLVSGGSFKMGSSPEDLQASGSSDEMPMASVTVNSFCVDEFEFPNQAGRKPRVSATWLDAKAACEGLGKRLCSEEEWEKACKGPGNARFSTGEEQVQTACNTGTTDATATHALAQSGAQHACHSGYGVADLSGNVAEWTASKSPNSNPNSEELLIKGGAFDTAGDTARCSARRRSAPTLKAANVGFRCCQDAP</sequence>
<feature type="domain" description="Protein kinase" evidence="7">
    <location>
        <begin position="55"/>
        <end position="300"/>
    </location>
</feature>
<keyword evidence="4" id="KW-0067">ATP-binding</keyword>
<evidence type="ECO:0000256" key="5">
    <source>
        <dbReference type="SAM" id="MobiDB-lite"/>
    </source>
</evidence>
<evidence type="ECO:0000313" key="9">
    <source>
        <dbReference type="Proteomes" id="UP000537825"/>
    </source>
</evidence>
<keyword evidence="2" id="KW-0547">Nucleotide-binding</keyword>
<keyword evidence="3" id="KW-0418">Kinase</keyword>
<dbReference type="SUPFAM" id="SSF56436">
    <property type="entry name" value="C-type lectin-like"/>
    <property type="match status" value="1"/>
</dbReference>